<dbReference type="Pfam" id="PF02336">
    <property type="entry name" value="Denso_VP4"/>
    <property type="match status" value="1"/>
</dbReference>
<dbReference type="InterPro" id="IPR016184">
    <property type="entry name" value="Capsid/spike_ssDNA_virus"/>
</dbReference>
<accession>A0A7L7YQF9</accession>
<dbReference type="InterPro" id="IPR003433">
    <property type="entry name" value="Capsid_VP4_densovirus"/>
</dbReference>
<proteinExistence type="predicted"/>
<dbReference type="SUPFAM" id="SSF88645">
    <property type="entry name" value="ssDNA viruses"/>
    <property type="match status" value="1"/>
</dbReference>
<protein>
    <submittedName>
        <fullName evidence="2">VP</fullName>
    </submittedName>
</protein>
<dbReference type="GO" id="GO:0005198">
    <property type="term" value="F:structural molecule activity"/>
    <property type="evidence" value="ECO:0007669"/>
    <property type="project" value="InterPro"/>
</dbReference>
<reference evidence="2" key="1">
    <citation type="submission" date="2020-07" db="EMBL/GenBank/DDBJ databases">
        <title>Diversity of sea star-associated densoviruses and transcribed endogenized viral elements of densovirus origin.</title>
        <authorList>
            <person name="Jackson E.W."/>
            <person name="Hewson I."/>
        </authorList>
    </citation>
    <scope>NUCLEOTIDE SEQUENCE</scope>
</reference>
<feature type="region of interest" description="Disordered" evidence="1">
    <location>
        <begin position="71"/>
        <end position="151"/>
    </location>
</feature>
<organism evidence="2">
    <name type="scientific">uncultured densovirus</name>
    <dbReference type="NCBI Taxonomy" id="748192"/>
    <lineage>
        <taxon>Viruses</taxon>
        <taxon>Monodnaviria</taxon>
        <taxon>Shotokuvirae</taxon>
        <taxon>Cossaviricota</taxon>
        <taxon>Quintoviricetes</taxon>
        <taxon>Piccovirales</taxon>
        <taxon>Parvoviridae</taxon>
        <taxon>Densovirinae</taxon>
        <taxon>environmental samples</taxon>
    </lineage>
</organism>
<gene>
    <name evidence="2" type="primary">VP</name>
</gene>
<evidence type="ECO:0000256" key="1">
    <source>
        <dbReference type="SAM" id="MobiDB-lite"/>
    </source>
</evidence>
<evidence type="ECO:0000313" key="2">
    <source>
        <dbReference type="EMBL" id="QOD39538.1"/>
    </source>
</evidence>
<dbReference type="EMBL" id="MT733033">
    <property type="protein sequence ID" value="QOD39538.1"/>
    <property type="molecule type" value="Genomic_DNA"/>
</dbReference>
<name>A0A7L7YQF9_9VIRU</name>
<sequence length="600" mass="64709">MRGSDRPDNASVTFSYWKNNHFGKESPLDRALIRQGQNAGNDLVRELEGAEAQEVEGDEADEVVKFIKQHAKETSNKSGSTLSDNVAGPSGVTPETTTMPGKRQKTDQGPATEAAVEPMEGVSPTAKKSGHNSSSDGGFDSAQGPISSLPQGGYKVTSGNMMFKKVHRMKSWAIPFFNLTEAATATNWCSTPLAQIPWEYAYFYLSPEEFALLPAGAYVHSVHLEIMQTVATTGYPTGGTTSTVATTNHPKVLVIGFDITKKLRGGQFKRLTLGSNGVPTATIAPNLATDFPAKQYGTDQTATDATIVIPGVSTKIPYYNYNYFCMYQPTAAEAITRGFTAATAPGYEYFSNAVTEINSNDVTWDKVGNYSYKFTSAPIGAQYPGLELQTDNFIHATGNAQLYNARRNVAGVNPNASVTITEQFGPSSQADIPIVTYSSSVMEKGATFVKGDGAMTPARQPTLGIGMRSIEKSSPDLGMSRAADFVQANIEFEITATMIISLPSYPNRFIKPKYYNTSLENAPAGTGYYPNDSNALVTWGLPSVTAAAPAVAAIDQANNEPTEDGLVTRLRVGRPRRDVPRVPIVHQKGTKQYKEIVKQK</sequence>